<keyword evidence="2" id="KW-0812">Transmembrane</keyword>
<dbReference type="PANTHER" id="PTHR43630">
    <property type="entry name" value="POLY-BETA-1,6-N-ACETYL-D-GLUCOSAMINE SYNTHASE"/>
    <property type="match status" value="1"/>
</dbReference>
<dbReference type="Gene3D" id="3.90.550.10">
    <property type="entry name" value="Spore Coat Polysaccharide Biosynthesis Protein SpsA, Chain A"/>
    <property type="match status" value="1"/>
</dbReference>
<evidence type="ECO:0000313" key="5">
    <source>
        <dbReference type="Proteomes" id="UP000772812"/>
    </source>
</evidence>
<keyword evidence="2" id="KW-1133">Transmembrane helix</keyword>
<proteinExistence type="inferred from homology"/>
<evidence type="ECO:0000256" key="2">
    <source>
        <dbReference type="SAM" id="Phobius"/>
    </source>
</evidence>
<evidence type="ECO:0000259" key="3">
    <source>
        <dbReference type="Pfam" id="PF00535"/>
    </source>
</evidence>
<evidence type="ECO:0000256" key="1">
    <source>
        <dbReference type="ARBA" id="ARBA00038494"/>
    </source>
</evidence>
<dbReference type="EMBL" id="JAACYA010000001">
    <property type="protein sequence ID" value="MBK3331846.1"/>
    <property type="molecule type" value="Genomic_DNA"/>
</dbReference>
<organism evidence="4 5">
    <name type="scientific">Persephonella atlantica</name>
    <dbReference type="NCBI Taxonomy" id="2699429"/>
    <lineage>
        <taxon>Bacteria</taxon>
        <taxon>Pseudomonadati</taxon>
        <taxon>Aquificota</taxon>
        <taxon>Aquificia</taxon>
        <taxon>Aquificales</taxon>
        <taxon>Hydrogenothermaceae</taxon>
        <taxon>Persephonella</taxon>
    </lineage>
</organism>
<reference evidence="4 5" key="1">
    <citation type="journal article" date="2021" name="Syst. Appl. Microbiol.">
        <title>Persephonella atlantica sp. nov.: How to adapt to physico-chemical gradients in high temperature hydrothermal habitats.</title>
        <authorList>
            <person name="Francois D.X."/>
            <person name="Godfroy A."/>
            <person name="Mathien C."/>
            <person name="Aube J."/>
            <person name="Cathalot C."/>
            <person name="Lesongeur F."/>
            <person name="L'Haridon S."/>
            <person name="Philippon X."/>
            <person name="Roussel E.G."/>
        </authorList>
    </citation>
    <scope>NUCLEOTIDE SEQUENCE [LARGE SCALE GENOMIC DNA]</scope>
    <source>
        <strain evidence="4 5">MO1340</strain>
    </source>
</reference>
<feature type="domain" description="Glycosyltransferase 2-like" evidence="3">
    <location>
        <begin position="7"/>
        <end position="123"/>
    </location>
</feature>
<dbReference type="CDD" id="cd02511">
    <property type="entry name" value="Beta4Glucosyltransferase"/>
    <property type="match status" value="1"/>
</dbReference>
<keyword evidence="2" id="KW-0472">Membrane</keyword>
<evidence type="ECO:0000313" key="4">
    <source>
        <dbReference type="EMBL" id="MBK3331846.1"/>
    </source>
</evidence>
<dbReference type="InterPro" id="IPR001173">
    <property type="entry name" value="Glyco_trans_2-like"/>
</dbReference>
<name>A0ABS1GFZ5_9AQUI</name>
<accession>A0ABS1GFZ5</accession>
<feature type="transmembrane region" description="Helical" evidence="2">
    <location>
        <begin position="226"/>
        <end position="245"/>
    </location>
</feature>
<sequence length="254" mass="29488">MHKLPLSVAIISYNEEDNIGKTLSAVSDIASEIIVVDSGSTDRTVEIAKNLGAKVFVKEWKGFREQKNSALKKCSQEWILFLDCDEVVSEELKKSIIDAVKQPFADGYMINRKTVYLGKPLNHAWQPDWNLRLVKKNANPRWEGGDIHEYLVIDGKVSKINGFLYHYSYRDIKDHFTKVVNYSYIAAREMYRKGKKFKMRKIFLNPLASFIREYILKKGFLDGTRGLIVAVSATYYSFLKYIYLWEMEKRDGKD</sequence>
<dbReference type="RefSeq" id="WP_200673247.1">
    <property type="nucleotide sequence ID" value="NZ_JAACYA010000001.1"/>
</dbReference>
<comment type="similarity">
    <text evidence="1">Belongs to the glycosyltransferase 2 family. WaaE/KdtX subfamily.</text>
</comment>
<keyword evidence="5" id="KW-1185">Reference proteome</keyword>
<protein>
    <submittedName>
        <fullName evidence="4">Glycosyltransferase family 2 protein</fullName>
    </submittedName>
</protein>
<dbReference type="Proteomes" id="UP000772812">
    <property type="component" value="Unassembled WGS sequence"/>
</dbReference>
<dbReference type="Pfam" id="PF00535">
    <property type="entry name" value="Glycos_transf_2"/>
    <property type="match status" value="1"/>
</dbReference>
<comment type="caution">
    <text evidence="4">The sequence shown here is derived from an EMBL/GenBank/DDBJ whole genome shotgun (WGS) entry which is preliminary data.</text>
</comment>
<dbReference type="PANTHER" id="PTHR43630:SF2">
    <property type="entry name" value="GLYCOSYLTRANSFERASE"/>
    <property type="match status" value="1"/>
</dbReference>
<dbReference type="SUPFAM" id="SSF53448">
    <property type="entry name" value="Nucleotide-diphospho-sugar transferases"/>
    <property type="match status" value="1"/>
</dbReference>
<dbReference type="InterPro" id="IPR029044">
    <property type="entry name" value="Nucleotide-diphossugar_trans"/>
</dbReference>
<gene>
    <name evidence="4" type="ORF">GWK41_02040</name>
</gene>